<keyword evidence="5 8" id="KW-0687">Ribonucleoprotein</keyword>
<dbReference type="InterPro" id="IPR014721">
    <property type="entry name" value="Ribsml_uS5_D2-typ_fold_subgr"/>
</dbReference>
<dbReference type="PANTHER" id="PTHR48277:SF1">
    <property type="entry name" value="MITOCHONDRIAL RIBOSOMAL PROTEIN S5"/>
    <property type="match status" value="1"/>
</dbReference>
<evidence type="ECO:0000256" key="9">
    <source>
        <dbReference type="RuleBase" id="RU003823"/>
    </source>
</evidence>
<dbReference type="SUPFAM" id="SSF54211">
    <property type="entry name" value="Ribosomal protein S5 domain 2-like"/>
    <property type="match status" value="1"/>
</dbReference>
<evidence type="ECO:0000256" key="5">
    <source>
        <dbReference type="ARBA" id="ARBA00023274"/>
    </source>
</evidence>
<feature type="domain" description="S5 DRBM" evidence="10">
    <location>
        <begin position="115"/>
        <end position="170"/>
    </location>
</feature>
<proteinExistence type="inferred from homology"/>
<dbReference type="GO" id="GO:0005743">
    <property type="term" value="C:mitochondrial inner membrane"/>
    <property type="evidence" value="ECO:0007669"/>
    <property type="project" value="UniProtKB-ARBA"/>
</dbReference>
<dbReference type="EMBL" id="SPRV01000004">
    <property type="protein sequence ID" value="TIC71077.1"/>
    <property type="molecule type" value="Genomic_DNA"/>
</dbReference>
<dbReference type="Gene3D" id="3.30.230.10">
    <property type="match status" value="1"/>
</dbReference>
<accession>A0A4T0ME86</accession>
<dbReference type="Pfam" id="PF00333">
    <property type="entry name" value="Ribosomal_S5"/>
    <property type="match status" value="1"/>
</dbReference>
<evidence type="ECO:0000313" key="18">
    <source>
        <dbReference type="Proteomes" id="UP000305647"/>
    </source>
</evidence>
<protein>
    <recommendedName>
        <fullName evidence="6">Small ribosomal subunit protein uS5m</fullName>
    </recommendedName>
    <alternativeName>
        <fullName evidence="7">28S ribosomal protein S5, mitochondrial</fullName>
    </alternativeName>
</protein>
<gene>
    <name evidence="14" type="ORF">E3Q01_02055</name>
    <name evidence="15" type="ORF">E3Q02_01529</name>
    <name evidence="16" type="ORF">E3Q03_00671</name>
    <name evidence="13" type="ORF">E3Q10_00801</name>
    <name evidence="12" type="ORF">E3Q17_01049</name>
    <name evidence="11" type="ORF">E3Q22_01134</name>
</gene>
<dbReference type="Proteomes" id="UP000307169">
    <property type="component" value="Unassembled WGS sequence"/>
</dbReference>
<reference evidence="17 18" key="1">
    <citation type="submission" date="2019-03" db="EMBL/GenBank/DDBJ databases">
        <title>Sequencing 25 genomes of Wallemia mellicola.</title>
        <authorList>
            <person name="Gostincar C."/>
        </authorList>
    </citation>
    <scope>NUCLEOTIDE SEQUENCE [LARGE SCALE GENOMIC DNA]</scope>
    <source>
        <strain evidence="12 19">EXF-1262</strain>
        <strain evidence="15 20">EXF-1274</strain>
        <strain evidence="16 17">EXF-1277</strain>
        <strain evidence="11 21">EXF-6152</strain>
        <strain evidence="14 22">EXF-757</strain>
        <strain evidence="13 18">EXF-8738</strain>
    </source>
</reference>
<dbReference type="InterPro" id="IPR005324">
    <property type="entry name" value="Ribosomal_uS5_C"/>
</dbReference>
<dbReference type="Proteomes" id="UP000310708">
    <property type="component" value="Unassembled WGS sequence"/>
</dbReference>
<dbReference type="EMBL" id="SPRX01000021">
    <property type="protein sequence ID" value="TIC65658.1"/>
    <property type="molecule type" value="Genomic_DNA"/>
</dbReference>
<evidence type="ECO:0000313" key="13">
    <source>
        <dbReference type="EMBL" id="TIC33501.1"/>
    </source>
</evidence>
<dbReference type="EMBL" id="SPRC01000008">
    <property type="protein sequence ID" value="TIB81414.1"/>
    <property type="molecule type" value="Genomic_DNA"/>
</dbReference>
<dbReference type="Proteomes" id="UP000305362">
    <property type="component" value="Unassembled WGS sequence"/>
</dbReference>
<evidence type="ECO:0000256" key="8">
    <source>
        <dbReference type="PROSITE-ProRule" id="PRU00268"/>
    </source>
</evidence>
<evidence type="ECO:0000313" key="15">
    <source>
        <dbReference type="EMBL" id="TIC67413.1"/>
    </source>
</evidence>
<dbReference type="FunFam" id="3.30.230.10:FF:000002">
    <property type="entry name" value="30S ribosomal protein S5"/>
    <property type="match status" value="1"/>
</dbReference>
<dbReference type="GO" id="GO:0003723">
    <property type="term" value="F:RNA binding"/>
    <property type="evidence" value="ECO:0007669"/>
    <property type="project" value="InterPro"/>
</dbReference>
<dbReference type="Pfam" id="PF03719">
    <property type="entry name" value="Ribosomal_S5_C"/>
    <property type="match status" value="1"/>
</dbReference>
<organism evidence="11 21">
    <name type="scientific">Wallemia mellicola</name>
    <dbReference type="NCBI Taxonomy" id="1708541"/>
    <lineage>
        <taxon>Eukaryota</taxon>
        <taxon>Fungi</taxon>
        <taxon>Dikarya</taxon>
        <taxon>Basidiomycota</taxon>
        <taxon>Wallemiomycotina</taxon>
        <taxon>Wallemiomycetes</taxon>
        <taxon>Wallemiales</taxon>
        <taxon>Wallemiaceae</taxon>
        <taxon>Wallemia</taxon>
    </lineage>
</organism>
<evidence type="ECO:0000313" key="17">
    <source>
        <dbReference type="Proteomes" id="UP000305362"/>
    </source>
</evidence>
<dbReference type="InterPro" id="IPR000851">
    <property type="entry name" value="Ribosomal_uS5"/>
</dbReference>
<dbReference type="AlphaFoldDB" id="A0A4T0ME86"/>
<dbReference type="OrthoDB" id="309483at2759"/>
<comment type="caution">
    <text evidence="11">The sequence shown here is derived from an EMBL/GenBank/DDBJ whole genome shotgun (WGS) entry which is preliminary data.</text>
</comment>
<evidence type="ECO:0000313" key="22">
    <source>
        <dbReference type="Proteomes" id="UP000310708"/>
    </source>
</evidence>
<dbReference type="InterPro" id="IPR020568">
    <property type="entry name" value="Ribosomal_Su5_D2-typ_SF"/>
</dbReference>
<comment type="similarity">
    <text evidence="2 9">Belongs to the universal ribosomal protein uS5 family.</text>
</comment>
<dbReference type="PANTHER" id="PTHR48277">
    <property type="entry name" value="MITOCHONDRIAL RIBOSOMAL PROTEIN S5"/>
    <property type="match status" value="1"/>
</dbReference>
<sequence>MKISKNLIKKFSTSAVASNTAGASTTNLLRKDIKFNKLSSWPDLSSFKPRLDVGQGEDPMKAGLPTEAEILEIERQKAVKRMYEGDPLNELSKTLPYSMQHLRSLTEYTFPLITKRVMQQTSKGKIMSKYALVVCGNGKGMVGVGEGKGDSNGDAIRKATIEAVREMDFVDRFQDRTIYGELKSKVGSSLVELRSRPAGFGLRCSPVVHQVAKAAGITDLSAKCRRSRNPMQVVKATLKALHGGSQPQLMSRSDMVRVPRLEKGAGMKTAEEIGLERGREMVYMNKKVY</sequence>
<evidence type="ECO:0000313" key="14">
    <source>
        <dbReference type="EMBL" id="TIC65658.1"/>
    </source>
</evidence>
<dbReference type="GO" id="GO:0003735">
    <property type="term" value="F:structural constituent of ribosome"/>
    <property type="evidence" value="ECO:0007669"/>
    <property type="project" value="UniProtKB-UniRule"/>
</dbReference>
<dbReference type="GO" id="GO:0006412">
    <property type="term" value="P:translation"/>
    <property type="evidence" value="ECO:0007669"/>
    <property type="project" value="InterPro"/>
</dbReference>
<evidence type="ECO:0000256" key="2">
    <source>
        <dbReference type="ARBA" id="ARBA00008945"/>
    </source>
</evidence>
<evidence type="ECO:0000259" key="10">
    <source>
        <dbReference type="PROSITE" id="PS50881"/>
    </source>
</evidence>
<dbReference type="Proteomes" id="UP000305647">
    <property type="component" value="Unassembled WGS sequence"/>
</dbReference>
<evidence type="ECO:0000313" key="11">
    <source>
        <dbReference type="EMBL" id="TIB81414.1"/>
    </source>
</evidence>
<evidence type="ECO:0000256" key="7">
    <source>
        <dbReference type="ARBA" id="ARBA00041606"/>
    </source>
</evidence>
<dbReference type="EMBL" id="SPRW01000012">
    <property type="protein sequence ID" value="TIC67413.1"/>
    <property type="molecule type" value="Genomic_DNA"/>
</dbReference>
<keyword evidence="3 8" id="KW-0689">Ribosomal protein</keyword>
<evidence type="ECO:0000313" key="12">
    <source>
        <dbReference type="EMBL" id="TIC03076.1"/>
    </source>
</evidence>
<evidence type="ECO:0000256" key="6">
    <source>
        <dbReference type="ARBA" id="ARBA00039335"/>
    </source>
</evidence>
<dbReference type="PROSITE" id="PS50881">
    <property type="entry name" value="S5_DSRBD"/>
    <property type="match status" value="1"/>
</dbReference>
<dbReference type="Proteomes" id="UP000309601">
    <property type="component" value="Unassembled WGS sequence"/>
</dbReference>
<evidence type="ECO:0000256" key="3">
    <source>
        <dbReference type="ARBA" id="ARBA00022980"/>
    </source>
</evidence>
<evidence type="ECO:0000313" key="20">
    <source>
        <dbReference type="Proteomes" id="UP000309601"/>
    </source>
</evidence>
<keyword evidence="4" id="KW-0496">Mitochondrion</keyword>
<dbReference type="GO" id="GO:0005763">
    <property type="term" value="C:mitochondrial small ribosomal subunit"/>
    <property type="evidence" value="ECO:0007669"/>
    <property type="project" value="UniProtKB-ARBA"/>
</dbReference>
<comment type="subcellular location">
    <subcellularLocation>
        <location evidence="1">Mitochondrion</location>
    </subcellularLocation>
</comment>
<evidence type="ECO:0000256" key="4">
    <source>
        <dbReference type="ARBA" id="ARBA00023128"/>
    </source>
</evidence>
<dbReference type="FunFam" id="3.30.160.20:FF:000022">
    <property type="entry name" value="28S ribosomal protein S5, mitochondrial"/>
    <property type="match status" value="1"/>
</dbReference>
<dbReference type="Proteomes" id="UP000310685">
    <property type="component" value="Unassembled WGS sequence"/>
</dbReference>
<dbReference type="InterPro" id="IPR013810">
    <property type="entry name" value="Ribosomal_uS5_N"/>
</dbReference>
<evidence type="ECO:0000313" key="19">
    <source>
        <dbReference type="Proteomes" id="UP000307169"/>
    </source>
</evidence>
<dbReference type="EMBL" id="SPRO01000005">
    <property type="protein sequence ID" value="TIC33501.1"/>
    <property type="molecule type" value="Genomic_DNA"/>
</dbReference>
<evidence type="ECO:0000256" key="1">
    <source>
        <dbReference type="ARBA" id="ARBA00004173"/>
    </source>
</evidence>
<name>A0A4T0ME86_9BASI</name>
<evidence type="ECO:0000313" key="21">
    <source>
        <dbReference type="Proteomes" id="UP000310685"/>
    </source>
</evidence>
<evidence type="ECO:0000313" key="16">
    <source>
        <dbReference type="EMBL" id="TIC71077.1"/>
    </source>
</evidence>
<dbReference type="Gene3D" id="3.30.160.20">
    <property type="match status" value="1"/>
</dbReference>
<dbReference type="SUPFAM" id="SSF54768">
    <property type="entry name" value="dsRNA-binding domain-like"/>
    <property type="match status" value="1"/>
</dbReference>
<dbReference type="EMBL" id="SPRH01000008">
    <property type="protein sequence ID" value="TIC03076.1"/>
    <property type="molecule type" value="Genomic_DNA"/>
</dbReference>